<dbReference type="Gene3D" id="3.90.15.10">
    <property type="entry name" value="Topoisomerase I, Chain A, domain 3"/>
    <property type="match status" value="1"/>
</dbReference>
<dbReference type="InterPro" id="IPR049331">
    <property type="entry name" value="Top1B_N_bact"/>
</dbReference>
<keyword evidence="10" id="KW-1185">Reference proteome</keyword>
<organism evidence="9 10">
    <name type="scientific">Phyllobacterium endophyticum</name>
    <dbReference type="NCBI Taxonomy" id="1149773"/>
    <lineage>
        <taxon>Bacteria</taxon>
        <taxon>Pseudomonadati</taxon>
        <taxon>Pseudomonadota</taxon>
        <taxon>Alphaproteobacteria</taxon>
        <taxon>Hyphomicrobiales</taxon>
        <taxon>Phyllobacteriaceae</taxon>
        <taxon>Phyllobacterium</taxon>
    </lineage>
</organism>
<dbReference type="Gene3D" id="3.30.66.10">
    <property type="entry name" value="DNA topoisomerase I domain"/>
    <property type="match status" value="1"/>
</dbReference>
<keyword evidence="5" id="KW-0238">DNA-binding</keyword>
<dbReference type="OrthoDB" id="9778962at2"/>
<feature type="domain" description="DNA topoisomerase IB N-terminal" evidence="8">
    <location>
        <begin position="32"/>
        <end position="79"/>
    </location>
</feature>
<comment type="similarity">
    <text evidence="2">Belongs to the type IB topoisomerase family.</text>
</comment>
<reference evidence="10" key="1">
    <citation type="submission" date="2017-11" db="EMBL/GenBank/DDBJ databases">
        <authorList>
            <person name="Kuznetsova I."/>
            <person name="Sazanova A."/>
            <person name="Chirak E."/>
            <person name="Safronova V."/>
            <person name="Willems A."/>
        </authorList>
    </citation>
    <scope>NUCLEOTIDE SEQUENCE [LARGE SCALE GENOMIC DNA]</scope>
    <source>
        <strain evidence="10">PEPV15</strain>
    </source>
</reference>
<dbReference type="Pfam" id="PF21338">
    <property type="entry name" value="Top1B_N_bact"/>
    <property type="match status" value="1"/>
</dbReference>
<dbReference type="SUPFAM" id="SSF56349">
    <property type="entry name" value="DNA breaking-rejoining enzymes"/>
    <property type="match status" value="1"/>
</dbReference>
<evidence type="ECO:0000259" key="8">
    <source>
        <dbReference type="Pfam" id="PF21338"/>
    </source>
</evidence>
<evidence type="ECO:0000313" key="10">
    <source>
        <dbReference type="Proteomes" id="UP000241158"/>
    </source>
</evidence>
<dbReference type="InterPro" id="IPR035447">
    <property type="entry name" value="DNA_topo_I_N_sf"/>
</dbReference>
<name>A0A2P7ALR3_9HYPH</name>
<dbReference type="GO" id="GO:0006265">
    <property type="term" value="P:DNA topological change"/>
    <property type="evidence" value="ECO:0007669"/>
    <property type="project" value="InterPro"/>
</dbReference>
<evidence type="ECO:0000256" key="1">
    <source>
        <dbReference type="ARBA" id="ARBA00000213"/>
    </source>
</evidence>
<feature type="domain" description="DNA topoisomerase I catalytic core eukaryotic-type" evidence="7">
    <location>
        <begin position="94"/>
        <end position="291"/>
    </location>
</feature>
<evidence type="ECO:0000256" key="6">
    <source>
        <dbReference type="ARBA" id="ARBA00023235"/>
    </source>
</evidence>
<dbReference type="InterPro" id="IPR001631">
    <property type="entry name" value="TopoI"/>
</dbReference>
<protein>
    <recommendedName>
        <fullName evidence="3">DNA topoisomerase</fullName>
        <ecNumber evidence="3">5.6.2.1</ecNumber>
    </recommendedName>
</protein>
<proteinExistence type="inferred from homology"/>
<dbReference type="Gene3D" id="1.10.132.120">
    <property type="match status" value="1"/>
</dbReference>
<dbReference type="Pfam" id="PF01028">
    <property type="entry name" value="Topoisom_I"/>
    <property type="match status" value="1"/>
</dbReference>
<keyword evidence="4" id="KW-0799">Topoisomerase</keyword>
<comment type="catalytic activity">
    <reaction evidence="1">
        <text>ATP-independent breakage of single-stranded DNA, followed by passage and rejoining.</text>
        <dbReference type="EC" id="5.6.2.1"/>
    </reaction>
</comment>
<dbReference type="EMBL" id="PGGN01000006">
    <property type="protein sequence ID" value="PSH55159.1"/>
    <property type="molecule type" value="Genomic_DNA"/>
</dbReference>
<evidence type="ECO:0000256" key="3">
    <source>
        <dbReference type="ARBA" id="ARBA00012891"/>
    </source>
</evidence>
<dbReference type="RefSeq" id="WP_106719164.1">
    <property type="nucleotide sequence ID" value="NZ_JACHXT010000002.1"/>
</dbReference>
<sequence length="345" mass="39070">MQPDYAYYAELLGIKLVDPETFTLKREPLKDGFQYIWTNGRPVSKKHVERLTALVIPPAWTEVFCCDECDGHIQAVGIDALGRRQYIYHPRWEGVRNSIKTRRLLTFGKALPHIRKRILRDMKRPPTSSRPLAALAVKLIDQKAFRPGHEKYAKDGGRGVASLKNSDLKINGNVANFVFPGKSKRKNEITIKDRAAVRRLKTLKRRGRLFQYKDNERWRSLHAGDLNNYLREIAGAKVSAKDFRTFHGSARALEILAQVDAKTESARKRALAAAMREVSEFLRNTPAVARSSYVHPVVTECFNAGELDRSLLRAPHRKGLSGPETGLMRLLERLPDVLPGVGTNQ</sequence>
<evidence type="ECO:0000313" key="9">
    <source>
        <dbReference type="EMBL" id="PSH55159.1"/>
    </source>
</evidence>
<dbReference type="GO" id="GO:0003917">
    <property type="term" value="F:DNA topoisomerase type I (single strand cut, ATP-independent) activity"/>
    <property type="evidence" value="ECO:0007669"/>
    <property type="project" value="UniProtKB-EC"/>
</dbReference>
<dbReference type="EC" id="5.6.2.1" evidence="3"/>
<evidence type="ECO:0000256" key="4">
    <source>
        <dbReference type="ARBA" id="ARBA00023029"/>
    </source>
</evidence>
<keyword evidence="6 9" id="KW-0413">Isomerase</keyword>
<dbReference type="PRINTS" id="PR00416">
    <property type="entry name" value="EUTPISMRASEI"/>
</dbReference>
<dbReference type="SUPFAM" id="SSF55869">
    <property type="entry name" value="DNA topoisomerase I domain"/>
    <property type="match status" value="1"/>
</dbReference>
<accession>A0A2P7ALR3</accession>
<evidence type="ECO:0000256" key="2">
    <source>
        <dbReference type="ARBA" id="ARBA00006645"/>
    </source>
</evidence>
<dbReference type="GO" id="GO:0003677">
    <property type="term" value="F:DNA binding"/>
    <property type="evidence" value="ECO:0007669"/>
    <property type="project" value="UniProtKB-KW"/>
</dbReference>
<gene>
    <name evidence="9" type="ORF">CU100_24095</name>
</gene>
<dbReference type="AlphaFoldDB" id="A0A2P7ALR3"/>
<evidence type="ECO:0000259" key="7">
    <source>
        <dbReference type="Pfam" id="PF01028"/>
    </source>
</evidence>
<evidence type="ECO:0000256" key="5">
    <source>
        <dbReference type="ARBA" id="ARBA00023125"/>
    </source>
</evidence>
<dbReference type="InterPro" id="IPR013500">
    <property type="entry name" value="TopoI_cat_euk"/>
</dbReference>
<dbReference type="InterPro" id="IPR011010">
    <property type="entry name" value="DNA_brk_join_enz"/>
</dbReference>
<comment type="caution">
    <text evidence="9">The sequence shown here is derived from an EMBL/GenBank/DDBJ whole genome shotgun (WGS) entry which is preliminary data.</text>
</comment>
<dbReference type="Proteomes" id="UP000241158">
    <property type="component" value="Unassembled WGS sequence"/>
</dbReference>
<dbReference type="PROSITE" id="PS52038">
    <property type="entry name" value="TOPO_IB_2"/>
    <property type="match status" value="1"/>
</dbReference>
<dbReference type="InterPro" id="IPR014711">
    <property type="entry name" value="TopoI_cat_a-hlx-sub_euk"/>
</dbReference>